<comment type="caution">
    <text evidence="1">The sequence shown here is derived from an EMBL/GenBank/DDBJ whole genome shotgun (WGS) entry which is preliminary data.</text>
</comment>
<evidence type="ECO:0000313" key="1">
    <source>
        <dbReference type="EMBL" id="THV16584.1"/>
    </source>
</evidence>
<dbReference type="EMBL" id="STGT01000001">
    <property type="protein sequence ID" value="THV16584.1"/>
    <property type="molecule type" value="Genomic_DNA"/>
</dbReference>
<proteinExistence type="predicted"/>
<gene>
    <name evidence="1" type="ORF">E9677_00830</name>
</gene>
<organism evidence="1 2">
    <name type="scientific">Rhizobium rhizophilum</name>
    <dbReference type="NCBI Taxonomy" id="1850373"/>
    <lineage>
        <taxon>Bacteria</taxon>
        <taxon>Pseudomonadati</taxon>
        <taxon>Pseudomonadota</taxon>
        <taxon>Alphaproteobacteria</taxon>
        <taxon>Hyphomicrobiales</taxon>
        <taxon>Rhizobiaceae</taxon>
        <taxon>Rhizobium/Agrobacterium group</taxon>
        <taxon>Rhizobium</taxon>
    </lineage>
</organism>
<dbReference type="RefSeq" id="WP_136556211.1">
    <property type="nucleotide sequence ID" value="NZ_STGT01000001.1"/>
</dbReference>
<sequence>MAKATLIRRMRSFVRDDVFVEVLIWHVPVAVRGSLHAFKYSLALVSNGECVLRYDNEAGKGDHRHLGATEAPYVFSGIDTLIADFLADVEGWLNGNLEGEDRKPGSDDGDSR</sequence>
<name>A0ABY2QYA0_9HYPH</name>
<dbReference type="Pfam" id="PF20126">
    <property type="entry name" value="TumE"/>
    <property type="match status" value="1"/>
</dbReference>
<accession>A0ABY2QYA0</accession>
<reference evidence="1 2" key="1">
    <citation type="submission" date="2019-04" db="EMBL/GenBank/DDBJ databases">
        <title>Genome sequence of strain 7209-2.</title>
        <authorList>
            <person name="Gao J."/>
            <person name="Sun J."/>
        </authorList>
    </citation>
    <scope>NUCLEOTIDE SEQUENCE [LARGE SCALE GENOMIC DNA]</scope>
    <source>
        <strain evidence="1 2">7209-2</strain>
    </source>
</reference>
<dbReference type="Proteomes" id="UP000309667">
    <property type="component" value="Unassembled WGS sequence"/>
</dbReference>
<evidence type="ECO:0000313" key="2">
    <source>
        <dbReference type="Proteomes" id="UP000309667"/>
    </source>
</evidence>
<protein>
    <submittedName>
        <fullName evidence="1">Uncharacterized protein</fullName>
    </submittedName>
</protein>
<keyword evidence="2" id="KW-1185">Reference proteome</keyword>
<dbReference type="InterPro" id="IPR045397">
    <property type="entry name" value="TumE-like"/>
</dbReference>